<evidence type="ECO:0000313" key="1">
    <source>
        <dbReference type="EnsemblMetazoa" id="Aqu2.1.09021_001"/>
    </source>
</evidence>
<organism evidence="1">
    <name type="scientific">Amphimedon queenslandica</name>
    <name type="common">Sponge</name>
    <dbReference type="NCBI Taxonomy" id="400682"/>
    <lineage>
        <taxon>Eukaryota</taxon>
        <taxon>Metazoa</taxon>
        <taxon>Porifera</taxon>
        <taxon>Demospongiae</taxon>
        <taxon>Heteroscleromorpha</taxon>
        <taxon>Haplosclerida</taxon>
        <taxon>Niphatidae</taxon>
        <taxon>Amphimedon</taxon>
    </lineage>
</organism>
<sequence length="51" mass="5999">MYTIIIIIIIIIILIINAIKALQYHCSLNHPVKIYFRHSLYNLSKYLSRPG</sequence>
<dbReference type="InParanoid" id="A0A1X7T3F7"/>
<dbReference type="EnsemblMetazoa" id="Aqu2.1.09021_001">
    <property type="protein sequence ID" value="Aqu2.1.09021_001"/>
    <property type="gene ID" value="Aqu2.1.09021"/>
</dbReference>
<name>A0A1X7T3F7_AMPQE</name>
<reference evidence="1" key="1">
    <citation type="submission" date="2017-05" db="UniProtKB">
        <authorList>
            <consortium name="EnsemblMetazoa"/>
        </authorList>
    </citation>
    <scope>IDENTIFICATION</scope>
</reference>
<dbReference type="AlphaFoldDB" id="A0A1X7T3F7"/>
<proteinExistence type="predicted"/>
<protein>
    <submittedName>
        <fullName evidence="1">Uncharacterized protein</fullName>
    </submittedName>
</protein>
<accession>A0A1X7T3F7</accession>